<proteinExistence type="predicted"/>
<evidence type="ECO:0000256" key="1">
    <source>
        <dbReference type="SAM" id="MobiDB-lite"/>
    </source>
</evidence>
<dbReference type="EMBL" id="JBJJXI010000153">
    <property type="protein sequence ID" value="KAL3385730.1"/>
    <property type="molecule type" value="Genomic_DNA"/>
</dbReference>
<name>A0ABD2VYC4_9HYME</name>
<evidence type="ECO:0000313" key="2">
    <source>
        <dbReference type="EMBL" id="KAL3385730.1"/>
    </source>
</evidence>
<gene>
    <name evidence="2" type="ORF">TKK_018777</name>
</gene>
<dbReference type="InterPro" id="IPR027858">
    <property type="entry name" value="BRAWNIN"/>
</dbReference>
<feature type="region of interest" description="Disordered" evidence="1">
    <location>
        <begin position="47"/>
        <end position="66"/>
    </location>
</feature>
<dbReference type="Pfam" id="PF14990">
    <property type="entry name" value="DUF4516"/>
    <property type="match status" value="1"/>
</dbReference>
<dbReference type="AlphaFoldDB" id="A0ABD2VYC4"/>
<evidence type="ECO:0000313" key="3">
    <source>
        <dbReference type="Proteomes" id="UP001627154"/>
    </source>
</evidence>
<comment type="caution">
    <text evidence="2">The sequence shown here is derived from an EMBL/GenBank/DDBJ whole genome shotgun (WGS) entry which is preliminary data.</text>
</comment>
<evidence type="ECO:0008006" key="4">
    <source>
        <dbReference type="Google" id="ProtNLM"/>
    </source>
</evidence>
<dbReference type="Proteomes" id="UP001627154">
    <property type="component" value="Unassembled WGS sequence"/>
</dbReference>
<protein>
    <recommendedName>
        <fullName evidence="4">Secreted protein</fullName>
    </recommendedName>
</protein>
<keyword evidence="3" id="KW-1185">Reference proteome</keyword>
<feature type="compositionally biased region" description="Basic and acidic residues" evidence="1">
    <location>
        <begin position="47"/>
        <end position="58"/>
    </location>
</feature>
<sequence length="66" mass="7667">MPAGLSWPRYISIFAASILTSFAGAQCVHMYYKPLDDLEQLVQQELERRRRAREESKSPIRNATIR</sequence>
<reference evidence="2 3" key="1">
    <citation type="journal article" date="2024" name="bioRxiv">
        <title>A reference genome for Trichogramma kaykai: A tiny desert-dwelling parasitoid wasp with competing sex-ratio distorters.</title>
        <authorList>
            <person name="Culotta J."/>
            <person name="Lindsey A.R."/>
        </authorList>
    </citation>
    <scope>NUCLEOTIDE SEQUENCE [LARGE SCALE GENOMIC DNA]</scope>
    <source>
        <strain evidence="2 3">KSX58</strain>
    </source>
</reference>
<organism evidence="2 3">
    <name type="scientific">Trichogramma kaykai</name>
    <dbReference type="NCBI Taxonomy" id="54128"/>
    <lineage>
        <taxon>Eukaryota</taxon>
        <taxon>Metazoa</taxon>
        <taxon>Ecdysozoa</taxon>
        <taxon>Arthropoda</taxon>
        <taxon>Hexapoda</taxon>
        <taxon>Insecta</taxon>
        <taxon>Pterygota</taxon>
        <taxon>Neoptera</taxon>
        <taxon>Endopterygota</taxon>
        <taxon>Hymenoptera</taxon>
        <taxon>Apocrita</taxon>
        <taxon>Proctotrupomorpha</taxon>
        <taxon>Chalcidoidea</taxon>
        <taxon>Trichogrammatidae</taxon>
        <taxon>Trichogramma</taxon>
    </lineage>
</organism>
<accession>A0ABD2VYC4</accession>